<accession>R4KMI6</accession>
<dbReference type="OrthoDB" id="134776at2"/>
<dbReference type="InterPro" id="IPR001296">
    <property type="entry name" value="Glyco_trans_1"/>
</dbReference>
<keyword evidence="1 3" id="KW-0808">Transferase</keyword>
<evidence type="ECO:0000256" key="1">
    <source>
        <dbReference type="ARBA" id="ARBA00022679"/>
    </source>
</evidence>
<dbReference type="AlphaFoldDB" id="R4KMI6"/>
<dbReference type="PANTHER" id="PTHR46401">
    <property type="entry name" value="GLYCOSYLTRANSFERASE WBBK-RELATED"/>
    <property type="match status" value="1"/>
</dbReference>
<organism evidence="3 4">
    <name type="scientific">Desulfoscipio gibsoniae DSM 7213</name>
    <dbReference type="NCBI Taxonomy" id="767817"/>
    <lineage>
        <taxon>Bacteria</taxon>
        <taxon>Bacillati</taxon>
        <taxon>Bacillota</taxon>
        <taxon>Clostridia</taxon>
        <taxon>Eubacteriales</taxon>
        <taxon>Desulfallaceae</taxon>
        <taxon>Desulfoscipio</taxon>
    </lineage>
</organism>
<dbReference type="Gene3D" id="3.40.50.2000">
    <property type="entry name" value="Glycogen Phosphorylase B"/>
    <property type="match status" value="1"/>
</dbReference>
<evidence type="ECO:0000313" key="4">
    <source>
        <dbReference type="Proteomes" id="UP000013520"/>
    </source>
</evidence>
<gene>
    <name evidence="3" type="ORF">Desgi_3429</name>
</gene>
<evidence type="ECO:0000313" key="3">
    <source>
        <dbReference type="EMBL" id="AGL02772.1"/>
    </source>
</evidence>
<protein>
    <submittedName>
        <fullName evidence="3">Glycosyltransferase</fullName>
    </submittedName>
</protein>
<proteinExistence type="predicted"/>
<dbReference type="Proteomes" id="UP000013520">
    <property type="component" value="Chromosome"/>
</dbReference>
<dbReference type="GO" id="GO:0016757">
    <property type="term" value="F:glycosyltransferase activity"/>
    <property type="evidence" value="ECO:0007669"/>
    <property type="project" value="InterPro"/>
</dbReference>
<dbReference type="PANTHER" id="PTHR46401:SF2">
    <property type="entry name" value="GLYCOSYLTRANSFERASE WBBK-RELATED"/>
    <property type="match status" value="1"/>
</dbReference>
<dbReference type="HOGENOM" id="CLU_009583_27_5_9"/>
<dbReference type="GO" id="GO:0009103">
    <property type="term" value="P:lipopolysaccharide biosynthetic process"/>
    <property type="evidence" value="ECO:0007669"/>
    <property type="project" value="TreeGrafter"/>
</dbReference>
<dbReference type="eggNOG" id="COG0438">
    <property type="taxonomic scope" value="Bacteria"/>
</dbReference>
<dbReference type="STRING" id="767817.Desgi_3429"/>
<name>R4KMI6_9FIRM</name>
<dbReference type="EMBL" id="CP003273">
    <property type="protein sequence ID" value="AGL02772.1"/>
    <property type="molecule type" value="Genomic_DNA"/>
</dbReference>
<reference evidence="3 4" key="1">
    <citation type="submission" date="2012-01" db="EMBL/GenBank/DDBJ databases">
        <title>Complete sequence of Desulfotomaculum gibsoniae DSM 7213.</title>
        <authorList>
            <consortium name="US DOE Joint Genome Institute"/>
            <person name="Lucas S."/>
            <person name="Han J."/>
            <person name="Lapidus A."/>
            <person name="Cheng J.-F."/>
            <person name="Goodwin L."/>
            <person name="Pitluck S."/>
            <person name="Peters L."/>
            <person name="Ovchinnikova G."/>
            <person name="Teshima H."/>
            <person name="Detter J.C."/>
            <person name="Han C."/>
            <person name="Tapia R."/>
            <person name="Land M."/>
            <person name="Hauser L."/>
            <person name="Kyrpides N."/>
            <person name="Ivanova N."/>
            <person name="Pagani I."/>
            <person name="Parshina S."/>
            <person name="Plugge C."/>
            <person name="Muyzer G."/>
            <person name="Kuever J."/>
            <person name="Ivanova A."/>
            <person name="Nazina T."/>
            <person name="Klenk H.-P."/>
            <person name="Brambilla E."/>
            <person name="Spring S."/>
            <person name="Stams A.F."/>
            <person name="Woyke T."/>
        </authorList>
    </citation>
    <scope>NUCLEOTIDE SEQUENCE [LARGE SCALE GENOMIC DNA]</scope>
    <source>
        <strain evidence="3 4">DSM 7213</strain>
    </source>
</reference>
<sequence>MRIDQLTPSKRYSDGISHIVVLLQKIIKDIGFNTSVLADTTQLEEREHIIYHMLLGSHPTKTLDEIKAKNIVLFYHGITPPEYYTNRPEQHQSLARQKELAALKKHFTYAFTTTKHLEKELHRAGYERTMVLPLPVDPKDYDQEPDARLMQKNTDDHTNLLFVGQITPDKKLEDIISIFNYYHKKLNSKSRLFLVGNYSAHPWYSQQLLALIKELQIKNVFLTGRVSPQQLLAYYRLSQAFLCMSEYEALFGPLTAGMYLRVPIIAFEQAAVQEVLGGAGCLIRDKDIRETARFLDTIISDQAKREEIINRQLARVNDLRPEKVIPLYREAFLGAFKVGG</sequence>
<dbReference type="SUPFAM" id="SSF53756">
    <property type="entry name" value="UDP-Glycosyltransferase/glycogen phosphorylase"/>
    <property type="match status" value="1"/>
</dbReference>
<keyword evidence="4" id="KW-1185">Reference proteome</keyword>
<dbReference type="Pfam" id="PF00534">
    <property type="entry name" value="Glycos_transf_1"/>
    <property type="match status" value="1"/>
</dbReference>
<evidence type="ECO:0000259" key="2">
    <source>
        <dbReference type="Pfam" id="PF00534"/>
    </source>
</evidence>
<feature type="domain" description="Glycosyl transferase family 1" evidence="2">
    <location>
        <begin position="155"/>
        <end position="311"/>
    </location>
</feature>
<dbReference type="KEGG" id="dgi:Desgi_3429"/>
<dbReference type="RefSeq" id="WP_006524581.1">
    <property type="nucleotide sequence ID" value="NC_021184.1"/>
</dbReference>